<dbReference type="KEGG" id="vg:26643842"/>
<dbReference type="Proteomes" id="UP000008388">
    <property type="component" value="Segment"/>
</dbReference>
<dbReference type="GeneID" id="26643842"/>
<gene>
    <name evidence="1" type="primary">314</name>
</gene>
<organismHost>
    <name type="scientific">Pseudomonas aeruginosa</name>
    <dbReference type="NCBI Taxonomy" id="287"/>
</organismHost>
<evidence type="ECO:0000313" key="1">
    <source>
        <dbReference type="EMBL" id="AEH03737.1"/>
    </source>
</evidence>
<organism evidence="1 2">
    <name type="scientific">Pseudomonas phage PhiPA3</name>
    <name type="common">Pseudomonas aeruginosa phage PhiPA3</name>
    <dbReference type="NCBI Taxonomy" id="998086"/>
    <lineage>
        <taxon>Viruses</taxon>
        <taxon>Duplodnaviria</taxon>
        <taxon>Heunggongvirae</taxon>
        <taxon>Uroviricota</taxon>
        <taxon>Caudoviricetes</taxon>
        <taxon>Chimalliviridae</taxon>
        <taxon>Miltoncavirus</taxon>
        <taxon>Miltoncavirus PhiPA3</taxon>
    </lineage>
</organism>
<protein>
    <submittedName>
        <fullName evidence="1">Uncharacterized protein 314</fullName>
    </submittedName>
</protein>
<dbReference type="EMBL" id="HQ630627">
    <property type="protein sequence ID" value="AEH03737.1"/>
    <property type="molecule type" value="Genomic_DNA"/>
</dbReference>
<accession>F8SJF0</accession>
<evidence type="ECO:0000313" key="2">
    <source>
        <dbReference type="Proteomes" id="UP000008388"/>
    </source>
</evidence>
<proteinExistence type="predicted"/>
<name>F8SJF0_BPPA3</name>
<dbReference type="RefSeq" id="YP_009217393.1">
    <property type="nucleotide sequence ID" value="NC_028999.1"/>
</dbReference>
<keyword evidence="2" id="KW-1185">Reference proteome</keyword>
<sequence>MTVTNFFICFACAGVIVFIWRFLGHLALAKQQLLQGPVNTDSLMDLIIYRMEHLYGDVIETSAVFQFLRIPFQPGRSVYYLLCYKDRVQVFTTSDQANNAANEEAYSIVELEMIGKPDFTVKIRQMTSHHAGVETHLHWGVQTR</sequence>
<reference evidence="1 2" key="1">
    <citation type="journal article" date="2011" name="Microbiology">
        <title>The Pseudomonas aeruginosa generalized transducing phage phiPA3 is a new member of the phiKZ-like group of 'jumbo' phages, and infects model laboratory strains and clinical isolates from cystic fibrosis patients.</title>
        <authorList>
            <person name="Monson R."/>
            <person name="Foulds I."/>
            <person name="Foweraker J."/>
            <person name="Welch M."/>
            <person name="Salmond G.P."/>
        </authorList>
    </citation>
    <scope>NUCLEOTIDE SEQUENCE [LARGE SCALE GENOMIC DNA]</scope>
</reference>